<comment type="caution">
    <text evidence="2">The sequence shown here is derived from an EMBL/GenBank/DDBJ whole genome shotgun (WGS) entry which is preliminary data.</text>
</comment>
<dbReference type="RefSeq" id="WP_254758362.1">
    <property type="nucleotide sequence ID" value="NZ_JANCLT010000003.1"/>
</dbReference>
<keyword evidence="1" id="KW-0472">Membrane</keyword>
<gene>
    <name evidence="2" type="ORF">NK662_07830</name>
</gene>
<keyword evidence="1" id="KW-1133">Transmembrane helix</keyword>
<dbReference type="AlphaFoldDB" id="A0AA41X491"/>
<dbReference type="Proteomes" id="UP001156102">
    <property type="component" value="Unassembled WGS sequence"/>
</dbReference>
<evidence type="ECO:0000256" key="1">
    <source>
        <dbReference type="SAM" id="Phobius"/>
    </source>
</evidence>
<evidence type="ECO:0000313" key="3">
    <source>
        <dbReference type="Proteomes" id="UP001156102"/>
    </source>
</evidence>
<feature type="transmembrane region" description="Helical" evidence="1">
    <location>
        <begin position="38"/>
        <end position="55"/>
    </location>
</feature>
<proteinExistence type="predicted"/>
<evidence type="ECO:0000313" key="2">
    <source>
        <dbReference type="EMBL" id="MCP8968452.1"/>
    </source>
</evidence>
<name>A0AA41X491_9BACI</name>
<feature type="transmembrane region" description="Helical" evidence="1">
    <location>
        <begin position="61"/>
        <end position="79"/>
    </location>
</feature>
<keyword evidence="1" id="KW-0812">Transmembrane</keyword>
<feature type="transmembrane region" description="Helical" evidence="1">
    <location>
        <begin position="6"/>
        <end position="26"/>
    </location>
</feature>
<protein>
    <submittedName>
        <fullName evidence="2">Uncharacterized protein</fullName>
    </submittedName>
</protein>
<keyword evidence="3" id="KW-1185">Reference proteome</keyword>
<reference evidence="2" key="1">
    <citation type="submission" date="2022-07" db="EMBL/GenBank/DDBJ databases">
        <authorList>
            <person name="Li W.-J."/>
            <person name="Deng Q.-Q."/>
        </authorList>
    </citation>
    <scope>NUCLEOTIDE SEQUENCE</scope>
    <source>
        <strain evidence="2">SYSU M60031</strain>
    </source>
</reference>
<accession>A0AA41X491</accession>
<sequence length="98" mass="11126">MSEIELIMSIYTLLLFAGAFLMGFLLQYILHKVPFVKIGLFLYLVAGIYLLMRSWSAEFTLLSVTAGAFCLSAFFAKLARRATQQIEQQMEEDLPPPK</sequence>
<organism evidence="2 3">
    <name type="scientific">Ectobacillus ponti</name>
    <dbReference type="NCBI Taxonomy" id="2961894"/>
    <lineage>
        <taxon>Bacteria</taxon>
        <taxon>Bacillati</taxon>
        <taxon>Bacillota</taxon>
        <taxon>Bacilli</taxon>
        <taxon>Bacillales</taxon>
        <taxon>Bacillaceae</taxon>
        <taxon>Ectobacillus</taxon>
    </lineage>
</organism>
<dbReference type="EMBL" id="JANCLT010000003">
    <property type="protein sequence ID" value="MCP8968452.1"/>
    <property type="molecule type" value="Genomic_DNA"/>
</dbReference>